<feature type="transmembrane region" description="Helical" evidence="1">
    <location>
        <begin position="36"/>
        <end position="53"/>
    </location>
</feature>
<protein>
    <recommendedName>
        <fullName evidence="4">Holin</fullName>
    </recommendedName>
</protein>
<sequence>MEFPSIHTNLWDVLFAVPVIMIFTQLIKVLLPIPKIFVPTIALLLGLGISIFVSHPHNFLGGVFMGWFYGYAAIGSYASLRTTYISYIKKQKKKMALHRK</sequence>
<accession>A0A516KL09</accession>
<dbReference type="KEGG" id="aqt:FN924_03595"/>
<evidence type="ECO:0000313" key="2">
    <source>
        <dbReference type="EMBL" id="QDP42083.1"/>
    </source>
</evidence>
<feature type="transmembrane region" description="Helical" evidence="1">
    <location>
        <begin position="59"/>
        <end position="80"/>
    </location>
</feature>
<keyword evidence="1" id="KW-1133">Transmembrane helix</keyword>
<keyword evidence="1" id="KW-0472">Membrane</keyword>
<reference evidence="2 3" key="1">
    <citation type="submission" date="2019-07" db="EMBL/GenBank/DDBJ databases">
        <authorList>
            <person name="Li J."/>
        </authorList>
    </citation>
    <scope>NUCLEOTIDE SEQUENCE [LARGE SCALE GENOMIC DNA]</scope>
    <source>
        <strain evidence="2 3">TKL69</strain>
    </source>
</reference>
<feature type="transmembrane region" description="Helical" evidence="1">
    <location>
        <begin position="6"/>
        <end position="24"/>
    </location>
</feature>
<keyword evidence="3" id="KW-1185">Reference proteome</keyword>
<organism evidence="2 3">
    <name type="scientific">Radiobacillus deserti</name>
    <dbReference type="NCBI Taxonomy" id="2594883"/>
    <lineage>
        <taxon>Bacteria</taxon>
        <taxon>Bacillati</taxon>
        <taxon>Bacillota</taxon>
        <taxon>Bacilli</taxon>
        <taxon>Bacillales</taxon>
        <taxon>Bacillaceae</taxon>
        <taxon>Radiobacillus</taxon>
    </lineage>
</organism>
<name>A0A516KL09_9BACI</name>
<dbReference type="AlphaFoldDB" id="A0A516KL09"/>
<dbReference type="Proteomes" id="UP000315215">
    <property type="component" value="Chromosome"/>
</dbReference>
<evidence type="ECO:0000313" key="3">
    <source>
        <dbReference type="Proteomes" id="UP000315215"/>
    </source>
</evidence>
<dbReference type="RefSeq" id="WP_143897112.1">
    <property type="nucleotide sequence ID" value="NZ_CP041666.1"/>
</dbReference>
<dbReference type="EMBL" id="CP041666">
    <property type="protein sequence ID" value="QDP42083.1"/>
    <property type="molecule type" value="Genomic_DNA"/>
</dbReference>
<gene>
    <name evidence="2" type="ORF">FN924_03595</name>
</gene>
<keyword evidence="1" id="KW-0812">Transmembrane</keyword>
<evidence type="ECO:0008006" key="4">
    <source>
        <dbReference type="Google" id="ProtNLM"/>
    </source>
</evidence>
<evidence type="ECO:0000256" key="1">
    <source>
        <dbReference type="SAM" id="Phobius"/>
    </source>
</evidence>
<proteinExistence type="predicted"/>